<sequence length="37" mass="4221">MTGFLTVMLCLGVAAVFFHLLYSVDTRRIDKSEKKET</sequence>
<comment type="caution">
    <text evidence="2">The sequence shown here is derived from an EMBL/GenBank/DDBJ whole genome shotgun (WGS) entry which is preliminary data.</text>
</comment>
<organism evidence="2 3">
    <name type="scientific">Leptospira interrogans str. 2002000626</name>
    <dbReference type="NCBI Taxonomy" id="996803"/>
    <lineage>
        <taxon>Bacteria</taxon>
        <taxon>Pseudomonadati</taxon>
        <taxon>Spirochaetota</taxon>
        <taxon>Spirochaetia</taxon>
        <taxon>Leptospirales</taxon>
        <taxon>Leptospiraceae</taxon>
        <taxon>Leptospira</taxon>
    </lineage>
</organism>
<dbReference type="Proteomes" id="UP000012329">
    <property type="component" value="Unassembled WGS sequence"/>
</dbReference>
<gene>
    <name evidence="2" type="ORF">LEP1GSC029_3215</name>
</gene>
<feature type="transmembrane region" description="Helical" evidence="1">
    <location>
        <begin position="6"/>
        <end position="24"/>
    </location>
</feature>
<evidence type="ECO:0000256" key="1">
    <source>
        <dbReference type="SAM" id="Phobius"/>
    </source>
</evidence>
<evidence type="ECO:0000313" key="3">
    <source>
        <dbReference type="Proteomes" id="UP000012329"/>
    </source>
</evidence>
<keyword evidence="1" id="KW-1133">Transmembrane helix</keyword>
<proteinExistence type="predicted"/>
<dbReference type="AlphaFoldDB" id="A0A829D1A9"/>
<accession>A0A829D1A9</accession>
<keyword evidence="1" id="KW-0812">Transmembrane</keyword>
<reference evidence="2 3" key="1">
    <citation type="submission" date="2013-02" db="EMBL/GenBank/DDBJ databases">
        <authorList>
            <person name="Harkins D.M."/>
            <person name="Durkin A.S."/>
            <person name="Brinkac L.M."/>
            <person name="Haft D.H."/>
            <person name="Selengut J.D."/>
            <person name="Sanka R."/>
            <person name="DePew J."/>
            <person name="Purushe J."/>
            <person name="Whelen A.C."/>
            <person name="Vinetz J.M."/>
            <person name="Sutton G.G."/>
            <person name="Nierman W.C."/>
            <person name="Fouts D.E."/>
        </authorList>
    </citation>
    <scope>NUCLEOTIDE SEQUENCE [LARGE SCALE GENOMIC DNA]</scope>
    <source>
        <strain evidence="2 3">2002000626</strain>
    </source>
</reference>
<dbReference type="EMBL" id="AFJL02000259">
    <property type="protein sequence ID" value="EMY02151.1"/>
    <property type="molecule type" value="Genomic_DNA"/>
</dbReference>
<name>A0A829D1A9_LEPIR</name>
<evidence type="ECO:0000313" key="2">
    <source>
        <dbReference type="EMBL" id="EMY02151.1"/>
    </source>
</evidence>
<keyword evidence="1" id="KW-0472">Membrane</keyword>
<protein>
    <submittedName>
        <fullName evidence="2">Uncharacterized protein</fullName>
    </submittedName>
</protein>